<dbReference type="RefSeq" id="WP_381256104.1">
    <property type="nucleotide sequence ID" value="NZ_JBHTBI010000015.1"/>
</dbReference>
<sequence>MTRRTRITSAAVAGCAAALLLGLAAPSARAEAGPSPVSPASPVSQASPAPPASVVAAHRAATEPATLDTLARFFAAPGSSVTESTLHARVDDDTVPVYYLSPDFVAGRTGAPVARLAFLATRAVSSDGRKASLWTARQGGGWQVVNIASGDDETRYAALGARLLPGGTVFREPQIDAWYVERHARVLPLDTDARHAIGAHGTTLASYRARVHKAYADKLPGSVYARSGEAGGYGSESPGTGRPHDPENPGPAVAIASAAAGVGALVALTLSASRALRRRRRR</sequence>
<keyword evidence="5" id="KW-1185">Reference proteome</keyword>
<reference evidence="5" key="1">
    <citation type="journal article" date="2019" name="Int. J. Syst. Evol. Microbiol.">
        <title>The Global Catalogue of Microorganisms (GCM) 10K type strain sequencing project: providing services to taxonomists for standard genome sequencing and annotation.</title>
        <authorList>
            <consortium name="The Broad Institute Genomics Platform"/>
            <consortium name="The Broad Institute Genome Sequencing Center for Infectious Disease"/>
            <person name="Wu L."/>
            <person name="Ma J."/>
        </authorList>
    </citation>
    <scope>NUCLEOTIDE SEQUENCE [LARGE SCALE GENOMIC DNA]</scope>
    <source>
        <strain evidence="5">CGMCC 4.7198</strain>
    </source>
</reference>
<dbReference type="PROSITE" id="PS51318">
    <property type="entry name" value="TAT"/>
    <property type="match status" value="1"/>
</dbReference>
<keyword evidence="3" id="KW-0732">Signal</keyword>
<feature type="signal peptide" evidence="3">
    <location>
        <begin position="1"/>
        <end position="30"/>
    </location>
</feature>
<keyword evidence="2" id="KW-0812">Transmembrane</keyword>
<evidence type="ECO:0000313" key="4">
    <source>
        <dbReference type="EMBL" id="MFD0285307.1"/>
    </source>
</evidence>
<evidence type="ECO:0000256" key="2">
    <source>
        <dbReference type="SAM" id="Phobius"/>
    </source>
</evidence>
<feature type="transmembrane region" description="Helical" evidence="2">
    <location>
        <begin position="252"/>
        <end position="272"/>
    </location>
</feature>
<dbReference type="EMBL" id="JBHTEC010000001">
    <property type="protein sequence ID" value="MFD0285307.1"/>
    <property type="molecule type" value="Genomic_DNA"/>
</dbReference>
<dbReference type="InterPro" id="IPR006311">
    <property type="entry name" value="TAT_signal"/>
</dbReference>
<evidence type="ECO:0000256" key="3">
    <source>
        <dbReference type="SAM" id="SignalP"/>
    </source>
</evidence>
<evidence type="ECO:0000313" key="5">
    <source>
        <dbReference type="Proteomes" id="UP001596957"/>
    </source>
</evidence>
<protein>
    <submittedName>
        <fullName evidence="4">Uncharacterized protein</fullName>
    </submittedName>
</protein>
<evidence type="ECO:0000256" key="1">
    <source>
        <dbReference type="SAM" id="MobiDB-lite"/>
    </source>
</evidence>
<comment type="caution">
    <text evidence="4">The sequence shown here is derived from an EMBL/GenBank/DDBJ whole genome shotgun (WGS) entry which is preliminary data.</text>
</comment>
<proteinExistence type="predicted"/>
<feature type="region of interest" description="Disordered" evidence="1">
    <location>
        <begin position="227"/>
        <end position="254"/>
    </location>
</feature>
<dbReference type="Proteomes" id="UP001596957">
    <property type="component" value="Unassembled WGS sequence"/>
</dbReference>
<keyword evidence="2" id="KW-1133">Transmembrane helix</keyword>
<accession>A0ABW2VS63</accession>
<name>A0ABW2VS63_9ACTN</name>
<feature type="region of interest" description="Disordered" evidence="1">
    <location>
        <begin position="31"/>
        <end position="57"/>
    </location>
</feature>
<organism evidence="4 5">
    <name type="scientific">Streptomyces lutosisoli</name>
    <dbReference type="NCBI Taxonomy" id="2665721"/>
    <lineage>
        <taxon>Bacteria</taxon>
        <taxon>Bacillati</taxon>
        <taxon>Actinomycetota</taxon>
        <taxon>Actinomycetes</taxon>
        <taxon>Kitasatosporales</taxon>
        <taxon>Streptomycetaceae</taxon>
        <taxon>Streptomyces</taxon>
    </lineage>
</organism>
<gene>
    <name evidence="4" type="ORF">ACFQZP_27215</name>
</gene>
<keyword evidence="2" id="KW-0472">Membrane</keyword>
<feature type="chain" id="PRO_5046872504" evidence="3">
    <location>
        <begin position="31"/>
        <end position="282"/>
    </location>
</feature>